<evidence type="ECO:0000256" key="1">
    <source>
        <dbReference type="ARBA" id="ARBA00001913"/>
    </source>
</evidence>
<dbReference type="Gene3D" id="3.40.720.10">
    <property type="entry name" value="Alkaline Phosphatase, subunit A"/>
    <property type="match status" value="1"/>
</dbReference>
<keyword evidence="9" id="KW-1185">Reference proteome</keyword>
<evidence type="ECO:0000259" key="7">
    <source>
        <dbReference type="Pfam" id="PF00884"/>
    </source>
</evidence>
<dbReference type="Proteomes" id="UP000284531">
    <property type="component" value="Unassembled WGS sequence"/>
</dbReference>
<dbReference type="GO" id="GO:0046872">
    <property type="term" value="F:metal ion binding"/>
    <property type="evidence" value="ECO:0007669"/>
    <property type="project" value="UniProtKB-KW"/>
</dbReference>
<dbReference type="Pfam" id="PF00884">
    <property type="entry name" value="Sulfatase"/>
    <property type="match status" value="1"/>
</dbReference>
<dbReference type="AlphaFoldDB" id="A0A419X9E3"/>
<accession>A0A419X9E3</accession>
<dbReference type="SUPFAM" id="SSF53649">
    <property type="entry name" value="Alkaline phosphatase-like"/>
    <property type="match status" value="1"/>
</dbReference>
<dbReference type="PANTHER" id="PTHR45953:SF1">
    <property type="entry name" value="IDURONATE 2-SULFATASE"/>
    <property type="match status" value="1"/>
</dbReference>
<protein>
    <submittedName>
        <fullName evidence="8">Arylsulfatase A-like enzyme</fullName>
    </submittedName>
</protein>
<gene>
    <name evidence="8" type="ORF">BXY64_1404</name>
</gene>
<evidence type="ECO:0000256" key="2">
    <source>
        <dbReference type="ARBA" id="ARBA00008779"/>
    </source>
</evidence>
<comment type="caution">
    <text evidence="8">The sequence shown here is derived from an EMBL/GenBank/DDBJ whole genome shotgun (WGS) entry which is preliminary data.</text>
</comment>
<keyword evidence="5" id="KW-0378">Hydrolase</keyword>
<comment type="similarity">
    <text evidence="2">Belongs to the sulfatase family.</text>
</comment>
<sequence length="480" mass="54699">MKKELLYMGLLAVAGMNPAQSMAKEKAEQAEKKNVLFIMVDDLRPQLGCYGQTQIKSPNIDKLASEGTLFRKAYCNYPVCGPSRASLLSGLRPNATRYINNQSSVEKDEPNIVPIQKAFKDNGYYTVSLGKVYHHRFDMVEGWTERPWHATDGEKRKDHPDGWRDYQDEDNLALCRGNKGRANSFEIGKVNDEDYFDGKIANRAIEKLKKFKKSGQPFFMTVGFIKPHLPFNAPKKYFDLYPKNSIVLPGNYYAPENAPEQSLHNWWELRAYHDIPSKDGNLTDEKAKEVIRGYYACVSYVDAMVGKVLDKLKELNLDENTVVCLIGDHGWQLGEHLLWCKHSNFNKSLNTTMIVKAPGMKGGHETNSLVELIDLYPSFCDLTGIDAPDHLEGKSFVPVLKNPKKKWKEVVYSKMGDGWTAITQQYIYTEWKNKKGETTERMLFDHKNDPEENVNVVGEAKMKKVVAKMSKLLGLYVEAE</sequence>
<organism evidence="8 9">
    <name type="scientific">Marinifilum flexuosum</name>
    <dbReference type="NCBI Taxonomy" id="1117708"/>
    <lineage>
        <taxon>Bacteria</taxon>
        <taxon>Pseudomonadati</taxon>
        <taxon>Bacteroidota</taxon>
        <taxon>Bacteroidia</taxon>
        <taxon>Marinilabiliales</taxon>
        <taxon>Marinifilaceae</taxon>
    </lineage>
</organism>
<evidence type="ECO:0000256" key="6">
    <source>
        <dbReference type="ARBA" id="ARBA00022837"/>
    </source>
</evidence>
<name>A0A419X9E3_9BACT</name>
<proteinExistence type="inferred from homology"/>
<comment type="cofactor">
    <cofactor evidence="1">
        <name>Ca(2+)</name>
        <dbReference type="ChEBI" id="CHEBI:29108"/>
    </cofactor>
</comment>
<evidence type="ECO:0000256" key="5">
    <source>
        <dbReference type="ARBA" id="ARBA00022801"/>
    </source>
</evidence>
<dbReference type="GO" id="GO:0004423">
    <property type="term" value="F:iduronate-2-sulfatase activity"/>
    <property type="evidence" value="ECO:0007669"/>
    <property type="project" value="InterPro"/>
</dbReference>
<dbReference type="CDD" id="cd16030">
    <property type="entry name" value="iduronate-2-sulfatase"/>
    <property type="match status" value="1"/>
</dbReference>
<dbReference type="RefSeq" id="WP_211334425.1">
    <property type="nucleotide sequence ID" value="NZ_RAPQ01000008.1"/>
</dbReference>
<evidence type="ECO:0000313" key="9">
    <source>
        <dbReference type="Proteomes" id="UP000284531"/>
    </source>
</evidence>
<dbReference type="InterPro" id="IPR000917">
    <property type="entry name" value="Sulfatase_N"/>
</dbReference>
<dbReference type="InterPro" id="IPR035874">
    <property type="entry name" value="IDS"/>
</dbReference>
<dbReference type="PANTHER" id="PTHR45953">
    <property type="entry name" value="IDURONATE 2-SULFATASE"/>
    <property type="match status" value="1"/>
</dbReference>
<keyword evidence="4" id="KW-0732">Signal</keyword>
<dbReference type="InterPro" id="IPR017850">
    <property type="entry name" value="Alkaline_phosphatase_core_sf"/>
</dbReference>
<keyword evidence="6" id="KW-0106">Calcium</keyword>
<evidence type="ECO:0000256" key="3">
    <source>
        <dbReference type="ARBA" id="ARBA00022723"/>
    </source>
</evidence>
<evidence type="ECO:0000313" key="8">
    <source>
        <dbReference type="EMBL" id="RKE04384.1"/>
    </source>
</evidence>
<keyword evidence="3" id="KW-0479">Metal-binding</keyword>
<evidence type="ECO:0000256" key="4">
    <source>
        <dbReference type="ARBA" id="ARBA00022729"/>
    </source>
</evidence>
<reference evidence="8 9" key="1">
    <citation type="submission" date="2018-09" db="EMBL/GenBank/DDBJ databases">
        <title>Genomic Encyclopedia of Archaeal and Bacterial Type Strains, Phase II (KMG-II): from individual species to whole genera.</title>
        <authorList>
            <person name="Goeker M."/>
        </authorList>
    </citation>
    <scope>NUCLEOTIDE SEQUENCE [LARGE SCALE GENOMIC DNA]</scope>
    <source>
        <strain evidence="8 9">DSM 21950</strain>
    </source>
</reference>
<dbReference type="GO" id="GO:0005737">
    <property type="term" value="C:cytoplasm"/>
    <property type="evidence" value="ECO:0007669"/>
    <property type="project" value="TreeGrafter"/>
</dbReference>
<feature type="domain" description="Sulfatase N-terminal" evidence="7">
    <location>
        <begin position="33"/>
        <end position="385"/>
    </location>
</feature>
<dbReference type="EMBL" id="RAPQ01000008">
    <property type="protein sequence ID" value="RKE04384.1"/>
    <property type="molecule type" value="Genomic_DNA"/>
</dbReference>